<proteinExistence type="predicted"/>
<evidence type="ECO:0008006" key="3">
    <source>
        <dbReference type="Google" id="ProtNLM"/>
    </source>
</evidence>
<sequence>MLTCSQYDYIEIVCTFKYPITLILHDGKEIVGVALDTCLNHERAECIKIEDQGNSQLIDLASVAELRVNIDNPHFQTIAFAAGEGN</sequence>
<dbReference type="RefSeq" id="WP_284297259.1">
    <property type="nucleotide sequence ID" value="NZ_BSSV01000003.1"/>
</dbReference>
<evidence type="ECO:0000313" key="2">
    <source>
        <dbReference type="Proteomes" id="UP001157134"/>
    </source>
</evidence>
<dbReference type="Pfam" id="PF07073">
    <property type="entry name" value="ROF"/>
    <property type="match status" value="1"/>
</dbReference>
<dbReference type="InterPro" id="IPR023534">
    <property type="entry name" value="Rof/RNase_P-like"/>
</dbReference>
<dbReference type="InterPro" id="IPR009778">
    <property type="entry name" value="ROF"/>
</dbReference>
<protein>
    <recommendedName>
        <fullName evidence="3">Transcriptional regulator</fullName>
    </recommendedName>
</protein>
<comment type="caution">
    <text evidence="1">The sequence shown here is derived from an EMBL/GenBank/DDBJ whole genome shotgun (WGS) entry which is preliminary data.</text>
</comment>
<dbReference type="SUPFAM" id="SSF101744">
    <property type="entry name" value="Rof/RNase P subunit-like"/>
    <property type="match status" value="1"/>
</dbReference>
<keyword evidence="2" id="KW-1185">Reference proteome</keyword>
<evidence type="ECO:0000313" key="1">
    <source>
        <dbReference type="EMBL" id="GLX85289.1"/>
    </source>
</evidence>
<accession>A0ABQ6HBD8</accession>
<reference evidence="1 2" key="1">
    <citation type="submission" date="2023-03" db="EMBL/GenBank/DDBJ databases">
        <title>Thalassotalea loyana LMG 22536T draft genome sequence.</title>
        <authorList>
            <person name="Sawabe T."/>
        </authorList>
    </citation>
    <scope>NUCLEOTIDE SEQUENCE [LARGE SCALE GENOMIC DNA]</scope>
    <source>
        <strain evidence="1 2">LMG 22536</strain>
    </source>
</reference>
<dbReference type="Gene3D" id="2.30.30.400">
    <property type="entry name" value="Rof-like"/>
    <property type="match status" value="1"/>
</dbReference>
<dbReference type="InterPro" id="IPR038626">
    <property type="entry name" value="Rof-like_sf"/>
</dbReference>
<dbReference type="EMBL" id="BSSV01000003">
    <property type="protein sequence ID" value="GLX85289.1"/>
    <property type="molecule type" value="Genomic_DNA"/>
</dbReference>
<dbReference type="Proteomes" id="UP001157134">
    <property type="component" value="Unassembled WGS sequence"/>
</dbReference>
<gene>
    <name evidence="1" type="ORF">tloyanaT_15410</name>
</gene>
<organism evidence="1 2">
    <name type="scientific">Thalassotalea loyana</name>
    <dbReference type="NCBI Taxonomy" id="280483"/>
    <lineage>
        <taxon>Bacteria</taxon>
        <taxon>Pseudomonadati</taxon>
        <taxon>Pseudomonadota</taxon>
        <taxon>Gammaproteobacteria</taxon>
        <taxon>Alteromonadales</taxon>
        <taxon>Colwelliaceae</taxon>
        <taxon>Thalassotalea</taxon>
    </lineage>
</organism>
<name>A0ABQ6HBD8_9GAMM</name>